<protein>
    <submittedName>
        <fullName evidence="1">Uncharacterized protein</fullName>
    </submittedName>
</protein>
<gene>
    <name evidence="1" type="ORF">HOLleu_35803</name>
</gene>
<name>A0A9Q0YJ30_HOLLE</name>
<keyword evidence="2" id="KW-1185">Reference proteome</keyword>
<reference evidence="1" key="1">
    <citation type="submission" date="2021-10" db="EMBL/GenBank/DDBJ databases">
        <title>Tropical sea cucumber genome reveals ecological adaptation and Cuvierian tubules defense mechanism.</title>
        <authorList>
            <person name="Chen T."/>
        </authorList>
    </citation>
    <scope>NUCLEOTIDE SEQUENCE</scope>
    <source>
        <strain evidence="1">Nanhai2018</strain>
        <tissue evidence="1">Muscle</tissue>
    </source>
</reference>
<dbReference type="AlphaFoldDB" id="A0A9Q0YJ30"/>
<evidence type="ECO:0000313" key="1">
    <source>
        <dbReference type="EMBL" id="KAJ8023377.1"/>
    </source>
</evidence>
<evidence type="ECO:0000313" key="2">
    <source>
        <dbReference type="Proteomes" id="UP001152320"/>
    </source>
</evidence>
<dbReference type="EMBL" id="JAIZAY010000019">
    <property type="protein sequence ID" value="KAJ8023377.1"/>
    <property type="molecule type" value="Genomic_DNA"/>
</dbReference>
<sequence length="115" mass="12286">MVHRQGPIYAFSPPAVFLGRSTARMLGRTPPCAMVTPLRSSIPGRCGWQAGDDGDDPGLLVVKGGVASHLEDFCRQVLQHCGQVHWGTCSDPLCVVSLAKEFVHTTHGELKSGSC</sequence>
<proteinExistence type="predicted"/>
<organism evidence="1 2">
    <name type="scientific">Holothuria leucospilota</name>
    <name type="common">Black long sea cucumber</name>
    <name type="synonym">Mertensiothuria leucospilota</name>
    <dbReference type="NCBI Taxonomy" id="206669"/>
    <lineage>
        <taxon>Eukaryota</taxon>
        <taxon>Metazoa</taxon>
        <taxon>Echinodermata</taxon>
        <taxon>Eleutherozoa</taxon>
        <taxon>Echinozoa</taxon>
        <taxon>Holothuroidea</taxon>
        <taxon>Aspidochirotacea</taxon>
        <taxon>Aspidochirotida</taxon>
        <taxon>Holothuriidae</taxon>
        <taxon>Holothuria</taxon>
    </lineage>
</organism>
<dbReference type="Proteomes" id="UP001152320">
    <property type="component" value="Chromosome 19"/>
</dbReference>
<comment type="caution">
    <text evidence="1">The sequence shown here is derived from an EMBL/GenBank/DDBJ whole genome shotgun (WGS) entry which is preliminary data.</text>
</comment>
<accession>A0A9Q0YJ30</accession>